<protein>
    <submittedName>
        <fullName evidence="3">Uncharacterized protein</fullName>
    </submittedName>
</protein>
<dbReference type="Proteomes" id="UP000247498">
    <property type="component" value="Unassembled WGS sequence"/>
</dbReference>
<dbReference type="EMBL" id="BDRX01000228">
    <property type="protein sequence ID" value="GBG00460.1"/>
    <property type="molecule type" value="Genomic_DNA"/>
</dbReference>
<feature type="compositionally biased region" description="Pro residues" evidence="2">
    <location>
        <begin position="396"/>
        <end position="407"/>
    </location>
</feature>
<dbReference type="AlphaFoldDB" id="A0A2V0PLN8"/>
<organism evidence="3 4">
    <name type="scientific">Raphidocelis subcapitata</name>
    <dbReference type="NCBI Taxonomy" id="307507"/>
    <lineage>
        <taxon>Eukaryota</taxon>
        <taxon>Viridiplantae</taxon>
        <taxon>Chlorophyta</taxon>
        <taxon>core chlorophytes</taxon>
        <taxon>Chlorophyceae</taxon>
        <taxon>CS clade</taxon>
        <taxon>Sphaeropleales</taxon>
        <taxon>Selenastraceae</taxon>
        <taxon>Raphidocelis</taxon>
    </lineage>
</organism>
<feature type="region of interest" description="Disordered" evidence="2">
    <location>
        <begin position="388"/>
        <end position="443"/>
    </location>
</feature>
<proteinExistence type="predicted"/>
<keyword evidence="1" id="KW-0175">Coiled coil</keyword>
<feature type="region of interest" description="Disordered" evidence="2">
    <location>
        <begin position="95"/>
        <end position="119"/>
    </location>
</feature>
<feature type="compositionally biased region" description="Low complexity" evidence="2">
    <location>
        <begin position="95"/>
        <end position="105"/>
    </location>
</feature>
<evidence type="ECO:0000256" key="2">
    <source>
        <dbReference type="SAM" id="MobiDB-lite"/>
    </source>
</evidence>
<dbReference type="InParanoid" id="A0A2V0PLN8"/>
<feature type="compositionally biased region" description="Acidic residues" evidence="2">
    <location>
        <begin position="419"/>
        <end position="443"/>
    </location>
</feature>
<evidence type="ECO:0000256" key="1">
    <source>
        <dbReference type="SAM" id="Coils"/>
    </source>
</evidence>
<comment type="caution">
    <text evidence="3">The sequence shown here is derived from an EMBL/GenBank/DDBJ whole genome shotgun (WGS) entry which is preliminary data.</text>
</comment>
<gene>
    <name evidence="3" type="ORF">Rsub_13206</name>
</gene>
<name>A0A2V0PLN8_9CHLO</name>
<reference evidence="3 4" key="1">
    <citation type="journal article" date="2018" name="Sci. Rep.">
        <title>Raphidocelis subcapitata (=Pseudokirchneriella subcapitata) provides an insight into genome evolution and environmental adaptations in the Sphaeropleales.</title>
        <authorList>
            <person name="Suzuki S."/>
            <person name="Yamaguchi H."/>
            <person name="Nakajima N."/>
            <person name="Kawachi M."/>
        </authorList>
    </citation>
    <scope>NUCLEOTIDE SEQUENCE [LARGE SCALE GENOMIC DNA]</scope>
    <source>
        <strain evidence="3 4">NIES-35</strain>
    </source>
</reference>
<sequence>MDGRRVRKNPLAKLKKQLSAQRLKLDKLQEEFEALRARESAMNALATSLAALLQVTEPLRALTDGGHTLPLGDWEQELIGLRQTHAAQLCAVPAASGGKDSGSAATCSTGDETASRGGGDDAAAAAASCGVAGGGAAANAAGASSQPLAAAPSWARRLAAMVEEQGAEALVVRYKGCTGRELAAIIRQFTLEAAAVLFRLRSNAPDAADAERRLQSMWDDINAVLGVVMIARPESLVELNMLQLDTLGPLTLEWTAERGAFMLQEMQLTKHQFQSLLVLLQLYEARVSQLLPRRSELMRQQEATAEDATEQLQVLAAMAACQAGFVWAVMGSGYALLAELLEPTQAAATLVAAYPFMPTLMSILGALRAEQAAAPARAAAAKAAAVAAAATAAAAPRPPAASRPPARPGGAGQWQGEGIQEEEEEREEEDGQEEEGAEDDSGG</sequence>
<keyword evidence="4" id="KW-1185">Reference proteome</keyword>
<evidence type="ECO:0000313" key="3">
    <source>
        <dbReference type="EMBL" id="GBG00460.1"/>
    </source>
</evidence>
<feature type="coiled-coil region" evidence="1">
    <location>
        <begin position="11"/>
        <end position="45"/>
    </location>
</feature>
<evidence type="ECO:0000313" key="4">
    <source>
        <dbReference type="Proteomes" id="UP000247498"/>
    </source>
</evidence>
<dbReference type="OrthoDB" id="560817at2759"/>
<accession>A0A2V0PLN8</accession>